<sequence length="217" mass="25153">MNIENHPIKTILGTFIAGCTLSWAILTFVLDDNKEKLHQAEIENIKAQINNKASLIERYEQKVSVLEEENIKLQSVNKIYWECISQNKELTLYLKEKLDKVLTEQKKTQLEFYQNEPIKSDSTKVDEIKSKLSINTTIKKSNSYINKELRLIIGIKEISVLNEAKISLNIDGKDIVKEENVSAGKVYKFKNQLNDYILVVKKIDYIYDVIEIEIVEL</sequence>
<dbReference type="EMBL" id="QRZH01000031">
    <property type="protein sequence ID" value="RGV47625.1"/>
    <property type="molecule type" value="Genomic_DNA"/>
</dbReference>
<dbReference type="Proteomes" id="UP000286270">
    <property type="component" value="Unassembled WGS sequence"/>
</dbReference>
<dbReference type="RefSeq" id="WP_122143628.1">
    <property type="nucleotide sequence ID" value="NZ_JAFKPS010000001.1"/>
</dbReference>
<evidence type="ECO:0000256" key="2">
    <source>
        <dbReference type="SAM" id="Phobius"/>
    </source>
</evidence>
<protein>
    <submittedName>
        <fullName evidence="3">Uncharacterized protein</fullName>
    </submittedName>
</protein>
<evidence type="ECO:0000313" key="3">
    <source>
        <dbReference type="EMBL" id="RGV47625.1"/>
    </source>
</evidence>
<keyword evidence="2" id="KW-0472">Membrane</keyword>
<gene>
    <name evidence="3" type="ORF">DWW08_22450</name>
</gene>
<keyword evidence="2" id="KW-1133">Transmembrane helix</keyword>
<keyword evidence="2" id="KW-0812">Transmembrane</keyword>
<accession>A0A412XR32</accession>
<evidence type="ECO:0000313" key="4">
    <source>
        <dbReference type="Proteomes" id="UP000286270"/>
    </source>
</evidence>
<evidence type="ECO:0000256" key="1">
    <source>
        <dbReference type="SAM" id="Coils"/>
    </source>
</evidence>
<comment type="caution">
    <text evidence="3">The sequence shown here is derived from an EMBL/GenBank/DDBJ whole genome shotgun (WGS) entry which is preliminary data.</text>
</comment>
<reference evidence="3 4" key="1">
    <citation type="submission" date="2018-08" db="EMBL/GenBank/DDBJ databases">
        <title>A genome reference for cultivated species of the human gut microbiota.</title>
        <authorList>
            <person name="Zou Y."/>
            <person name="Xue W."/>
            <person name="Luo G."/>
        </authorList>
    </citation>
    <scope>NUCLEOTIDE SEQUENCE [LARGE SCALE GENOMIC DNA]</scope>
    <source>
        <strain evidence="3 4">AF14-26</strain>
    </source>
</reference>
<proteinExistence type="predicted"/>
<organism evidence="3 4">
    <name type="scientific">Bacteroides fragilis</name>
    <dbReference type="NCBI Taxonomy" id="817"/>
    <lineage>
        <taxon>Bacteria</taxon>
        <taxon>Pseudomonadati</taxon>
        <taxon>Bacteroidota</taxon>
        <taxon>Bacteroidia</taxon>
        <taxon>Bacteroidales</taxon>
        <taxon>Bacteroidaceae</taxon>
        <taxon>Bacteroides</taxon>
    </lineage>
</organism>
<dbReference type="AlphaFoldDB" id="A0A412XR32"/>
<feature type="transmembrane region" description="Helical" evidence="2">
    <location>
        <begin position="12"/>
        <end position="30"/>
    </location>
</feature>
<name>A0A412XR32_BACFG</name>
<keyword evidence="1" id="KW-0175">Coiled coil</keyword>
<feature type="coiled-coil region" evidence="1">
    <location>
        <begin position="30"/>
        <end position="76"/>
    </location>
</feature>